<dbReference type="Gene3D" id="3.10.180.50">
    <property type="match status" value="1"/>
</dbReference>
<dbReference type="RefSeq" id="WP_184628963.1">
    <property type="nucleotide sequence ID" value="NZ_JACHCC010000015.1"/>
</dbReference>
<dbReference type="SMART" id="SM01150">
    <property type="entry name" value="DUF1338"/>
    <property type="match status" value="1"/>
</dbReference>
<dbReference type="Proteomes" id="UP000521017">
    <property type="component" value="Unassembled WGS sequence"/>
</dbReference>
<evidence type="ECO:0000256" key="2">
    <source>
        <dbReference type="ARBA" id="ARBA00022964"/>
    </source>
</evidence>
<evidence type="ECO:0000256" key="1">
    <source>
        <dbReference type="ARBA" id="ARBA00001954"/>
    </source>
</evidence>
<dbReference type="EC" id="1.13.11.93" evidence="6"/>
<dbReference type="AlphaFoldDB" id="A0A7X0J7W3"/>
<name>A0A7X0J7W3_9SPHI</name>
<keyword evidence="3" id="KW-0560">Oxidoreductase</keyword>
<evidence type="ECO:0000256" key="6">
    <source>
        <dbReference type="ARBA" id="ARBA00035023"/>
    </source>
</evidence>
<dbReference type="EMBL" id="JACHCC010000015">
    <property type="protein sequence ID" value="MBB6502716.1"/>
    <property type="molecule type" value="Genomic_DNA"/>
</dbReference>
<evidence type="ECO:0000256" key="3">
    <source>
        <dbReference type="ARBA" id="ARBA00023002"/>
    </source>
</evidence>
<evidence type="ECO:0000313" key="8">
    <source>
        <dbReference type="EMBL" id="MBB6502716.1"/>
    </source>
</evidence>
<evidence type="ECO:0000256" key="4">
    <source>
        <dbReference type="ARBA" id="ARBA00023004"/>
    </source>
</evidence>
<comment type="cofactor">
    <cofactor evidence="1">
        <name>Fe(2+)</name>
        <dbReference type="ChEBI" id="CHEBI:29033"/>
    </cofactor>
</comment>
<dbReference type="PANTHER" id="PTHR31136">
    <property type="entry name" value="DUF1338 DOMAIN-CONTAINING PROTEIN"/>
    <property type="match status" value="1"/>
</dbReference>
<keyword evidence="4" id="KW-0408">Iron</keyword>
<dbReference type="InterPro" id="IPR009770">
    <property type="entry name" value="HGLS"/>
</dbReference>
<keyword evidence="2" id="KW-0223">Dioxygenase</keyword>
<evidence type="ECO:0000313" key="9">
    <source>
        <dbReference type="Proteomes" id="UP000521017"/>
    </source>
</evidence>
<comment type="caution">
    <text evidence="8">The sequence shown here is derived from an EMBL/GenBank/DDBJ whole genome shotgun (WGS) entry which is preliminary data.</text>
</comment>
<reference evidence="8 9" key="1">
    <citation type="submission" date="2020-08" db="EMBL/GenBank/DDBJ databases">
        <title>Genomic Encyclopedia of Type Strains, Phase IV (KMG-V): Genome sequencing to study the core and pangenomes of soil and plant-associated prokaryotes.</title>
        <authorList>
            <person name="Whitman W."/>
        </authorList>
    </citation>
    <scope>NUCLEOTIDE SEQUENCE [LARGE SCALE GENOMIC DNA]</scope>
    <source>
        <strain evidence="8 9">M2T3</strain>
    </source>
</reference>
<dbReference type="PANTHER" id="PTHR31136:SF5">
    <property type="entry name" value="2-OXOADIPATE DIOXYGENASE_DECARBOXYLASE, CHLOROPLASTIC"/>
    <property type="match status" value="1"/>
</dbReference>
<dbReference type="GO" id="GO:0051213">
    <property type="term" value="F:dioxygenase activity"/>
    <property type="evidence" value="ECO:0007669"/>
    <property type="project" value="UniProtKB-KW"/>
</dbReference>
<proteinExistence type="inferred from homology"/>
<accession>A0A7X0J7W3</accession>
<protein>
    <recommendedName>
        <fullName evidence="6">2-oxoadipate dioxygenase/decarboxylase</fullName>
        <ecNumber evidence="6">1.13.11.93</ecNumber>
    </recommendedName>
    <alternativeName>
        <fullName evidence="7">2-hydroxyglutarate synthase</fullName>
    </alternativeName>
</protein>
<sequence>MNFNEQTPLDIFLNTLFERYRTAVPAVDLITTALLDQGVIHSQEEIVNDHIAFRTLGVPHLGIDSFEKIFLYHGYRKMDHYYFEGKKLNAYWYAPSLPNYPRIFLSELMVSQLSENVQQTIKSYTDAITADPVDAIDLDNGEAIATFLHEPLWRLPILEDYNLLLEESEYAAWVIYNRYYLNHYTISVHALKEGYNTLPDFNHFVEGLGIKLNNSGGKIKTSEDGMLSQSSTVAGLQEAVFANGETREIAGSYVEFAERQVLPQFRSLPAEEIKPEHRRDGFETNNADKIFESTYTDQTKTITDK</sequence>
<dbReference type="CDD" id="cd16350">
    <property type="entry name" value="VOC_like"/>
    <property type="match status" value="1"/>
</dbReference>
<comment type="similarity">
    <text evidence="5">Belongs to the 2-oxoadipate dioxygenase/decarboxylase family.</text>
</comment>
<gene>
    <name evidence="8" type="ORF">HDF25_004899</name>
</gene>
<dbReference type="Pfam" id="PF07063">
    <property type="entry name" value="HGLS"/>
    <property type="match status" value="1"/>
</dbReference>
<organism evidence="8 9">
    <name type="scientific">Pedobacter cryoconitis</name>
    <dbReference type="NCBI Taxonomy" id="188932"/>
    <lineage>
        <taxon>Bacteria</taxon>
        <taxon>Pseudomonadati</taxon>
        <taxon>Bacteroidota</taxon>
        <taxon>Sphingobacteriia</taxon>
        <taxon>Sphingobacteriales</taxon>
        <taxon>Sphingobacteriaceae</taxon>
        <taxon>Pedobacter</taxon>
    </lineage>
</organism>
<evidence type="ECO:0000256" key="7">
    <source>
        <dbReference type="ARBA" id="ARBA00035045"/>
    </source>
</evidence>
<evidence type="ECO:0000256" key="5">
    <source>
        <dbReference type="ARBA" id="ARBA00035013"/>
    </source>
</evidence>